<evidence type="ECO:0000313" key="3">
    <source>
        <dbReference type="EMBL" id="MCB5364286.1"/>
    </source>
</evidence>
<dbReference type="Gene3D" id="3.30.70.1060">
    <property type="entry name" value="Dimeric alpha+beta barrel"/>
    <property type="match status" value="1"/>
</dbReference>
<dbReference type="InterPro" id="IPR005545">
    <property type="entry name" value="YCII"/>
</dbReference>
<feature type="domain" description="YCII-related" evidence="2">
    <location>
        <begin position="4"/>
        <end position="75"/>
    </location>
</feature>
<dbReference type="PANTHER" id="PTHR33606">
    <property type="entry name" value="PROTEIN YCII"/>
    <property type="match status" value="1"/>
</dbReference>
<gene>
    <name evidence="3" type="ORF">H0484_11055</name>
</gene>
<evidence type="ECO:0000313" key="4">
    <source>
        <dbReference type="Proteomes" id="UP000776983"/>
    </source>
</evidence>
<evidence type="ECO:0000256" key="1">
    <source>
        <dbReference type="ARBA" id="ARBA00007689"/>
    </source>
</evidence>
<accession>A0ABS8CE18</accession>
<proteinExistence type="inferred from homology"/>
<comment type="similarity">
    <text evidence="1">Belongs to the YciI family.</text>
</comment>
<comment type="caution">
    <text evidence="3">The sequence shown here is derived from an EMBL/GenBank/DDBJ whole genome shotgun (WGS) entry which is preliminary data.</text>
</comment>
<dbReference type="InterPro" id="IPR011008">
    <property type="entry name" value="Dimeric_a/b-barrel"/>
</dbReference>
<dbReference type="InterPro" id="IPR051807">
    <property type="entry name" value="Sec-metab_biosynth-assoc"/>
</dbReference>
<sequence length="88" mass="9715">MQARRAATAAAHRQYVEQHSDRIFMGGPLLDDSGSRRIGSLLVLKATSRAEAQAFLDAEPYNLNGVFESVVIRAFECVVHPTEANKQE</sequence>
<reference evidence="3 4" key="1">
    <citation type="submission" date="2020-07" db="EMBL/GenBank/DDBJ databases">
        <title>Pusillimonas sp. nov., isolated from poultry manure in Taiwan.</title>
        <authorList>
            <person name="Lin S.-Y."/>
            <person name="Tang Y.-S."/>
            <person name="Young C.-C."/>
        </authorList>
    </citation>
    <scope>NUCLEOTIDE SEQUENCE [LARGE SCALE GENOMIC DNA]</scope>
    <source>
        <strain evidence="3 4">CC-YST705</strain>
    </source>
</reference>
<organism evidence="3 4">
    <name type="scientific">Mesopusillimonas faecipullorum</name>
    <dbReference type="NCBI Taxonomy" id="2755040"/>
    <lineage>
        <taxon>Bacteria</taxon>
        <taxon>Pseudomonadati</taxon>
        <taxon>Pseudomonadota</taxon>
        <taxon>Betaproteobacteria</taxon>
        <taxon>Burkholderiales</taxon>
        <taxon>Alcaligenaceae</taxon>
        <taxon>Mesopusillimonas</taxon>
    </lineage>
</organism>
<dbReference type="Proteomes" id="UP000776983">
    <property type="component" value="Unassembled WGS sequence"/>
</dbReference>
<evidence type="ECO:0000259" key="2">
    <source>
        <dbReference type="Pfam" id="PF03795"/>
    </source>
</evidence>
<dbReference type="PANTHER" id="PTHR33606:SF3">
    <property type="entry name" value="PROTEIN YCII"/>
    <property type="match status" value="1"/>
</dbReference>
<keyword evidence="4" id="KW-1185">Reference proteome</keyword>
<dbReference type="Pfam" id="PF03795">
    <property type="entry name" value="YCII"/>
    <property type="match status" value="1"/>
</dbReference>
<name>A0ABS8CE18_9BURK</name>
<dbReference type="SUPFAM" id="SSF54909">
    <property type="entry name" value="Dimeric alpha+beta barrel"/>
    <property type="match status" value="1"/>
</dbReference>
<protein>
    <recommendedName>
        <fullName evidence="2">YCII-related domain-containing protein</fullName>
    </recommendedName>
</protein>
<dbReference type="EMBL" id="JACDXW010000005">
    <property type="protein sequence ID" value="MCB5364286.1"/>
    <property type="molecule type" value="Genomic_DNA"/>
</dbReference>